<sequence>MCLSEDPSCWEDWYSVIYEFLAKGTTMGINRRKITPYFEESISQLRYICSVHLRREPTPFVAVRHRFSNDTPTTVLRIKERL</sequence>
<keyword evidence="2" id="KW-1185">Reference proteome</keyword>
<organism evidence="1 2">
    <name type="scientific">Nephila pilipes</name>
    <name type="common">Giant wood spider</name>
    <name type="synonym">Nephila maculata</name>
    <dbReference type="NCBI Taxonomy" id="299642"/>
    <lineage>
        <taxon>Eukaryota</taxon>
        <taxon>Metazoa</taxon>
        <taxon>Ecdysozoa</taxon>
        <taxon>Arthropoda</taxon>
        <taxon>Chelicerata</taxon>
        <taxon>Arachnida</taxon>
        <taxon>Araneae</taxon>
        <taxon>Araneomorphae</taxon>
        <taxon>Entelegynae</taxon>
        <taxon>Araneoidea</taxon>
        <taxon>Nephilidae</taxon>
        <taxon>Nephila</taxon>
    </lineage>
</organism>
<evidence type="ECO:0000313" key="2">
    <source>
        <dbReference type="Proteomes" id="UP000887013"/>
    </source>
</evidence>
<dbReference type="AlphaFoldDB" id="A0A8X6TMX2"/>
<gene>
    <name evidence="1" type="ORF">NPIL_431861</name>
</gene>
<accession>A0A8X6TMX2</accession>
<name>A0A8X6TMX2_NEPPI</name>
<comment type="caution">
    <text evidence="1">The sequence shown here is derived from an EMBL/GenBank/DDBJ whole genome shotgun (WGS) entry which is preliminary data.</text>
</comment>
<dbReference type="EMBL" id="BMAW01013982">
    <property type="protein sequence ID" value="GFT36698.1"/>
    <property type="molecule type" value="Genomic_DNA"/>
</dbReference>
<protein>
    <submittedName>
        <fullName evidence="1">Uncharacterized protein</fullName>
    </submittedName>
</protein>
<reference evidence="1" key="1">
    <citation type="submission" date="2020-08" db="EMBL/GenBank/DDBJ databases">
        <title>Multicomponent nature underlies the extraordinary mechanical properties of spider dragline silk.</title>
        <authorList>
            <person name="Kono N."/>
            <person name="Nakamura H."/>
            <person name="Mori M."/>
            <person name="Yoshida Y."/>
            <person name="Ohtoshi R."/>
            <person name="Malay A.D."/>
            <person name="Moran D.A.P."/>
            <person name="Tomita M."/>
            <person name="Numata K."/>
            <person name="Arakawa K."/>
        </authorList>
    </citation>
    <scope>NUCLEOTIDE SEQUENCE</scope>
</reference>
<proteinExistence type="predicted"/>
<evidence type="ECO:0000313" key="1">
    <source>
        <dbReference type="EMBL" id="GFT36698.1"/>
    </source>
</evidence>
<dbReference type="Proteomes" id="UP000887013">
    <property type="component" value="Unassembled WGS sequence"/>
</dbReference>